<dbReference type="PANTHER" id="PTHR38755">
    <property type="entry name" value="5,10-METHYLENETETRAHYDROFOLATE REDUCTASE"/>
    <property type="match status" value="1"/>
</dbReference>
<name>X1HW15_9ZZZZ</name>
<sequence>LTSVVKQCDSVLTKSTIKPYADDIDAVLSLACGAGPQTVAEVFPALPVIPAQNSHFVGIDDREGGAMFDSCSSCGDCVLALTGAVCPITRCAKGLLNGACGGAREGKCELDPERDCAWELIYNRLEKLGQLDRLKEFRPPRNYQKKAWKVAP</sequence>
<dbReference type="PANTHER" id="PTHR38755:SF1">
    <property type="entry name" value="METHYLENE-TETRAHYDROFOLATE REDUCTASE C-TERMINAL DOMAIN-CONTAINING PROTEIN"/>
    <property type="match status" value="1"/>
</dbReference>
<dbReference type="Pfam" id="PF12225">
    <property type="entry name" value="DUF5981"/>
    <property type="match status" value="1"/>
</dbReference>
<organism evidence="2">
    <name type="scientific">marine sediment metagenome</name>
    <dbReference type="NCBI Taxonomy" id="412755"/>
    <lineage>
        <taxon>unclassified sequences</taxon>
        <taxon>metagenomes</taxon>
        <taxon>ecological metagenomes</taxon>
    </lineage>
</organism>
<feature type="non-terminal residue" evidence="2">
    <location>
        <position position="1"/>
    </location>
</feature>
<feature type="domain" description="Methylene-tetrahydrofolate reductase C-terminal-like" evidence="1">
    <location>
        <begin position="50"/>
        <end position="144"/>
    </location>
</feature>
<comment type="caution">
    <text evidence="2">The sequence shown here is derived from an EMBL/GenBank/DDBJ whole genome shotgun (WGS) entry which is preliminary data.</text>
</comment>
<proteinExistence type="predicted"/>
<gene>
    <name evidence="2" type="ORF">S03H2_35606</name>
</gene>
<evidence type="ECO:0000313" key="2">
    <source>
        <dbReference type="EMBL" id="GAH49463.1"/>
    </source>
</evidence>
<dbReference type="InterPro" id="IPR022026">
    <property type="entry name" value="DUF5981"/>
</dbReference>
<dbReference type="AlphaFoldDB" id="X1HW15"/>
<reference evidence="2" key="1">
    <citation type="journal article" date="2014" name="Front. Microbiol.">
        <title>High frequency of phylogenetically diverse reductive dehalogenase-homologous genes in deep subseafloor sedimentary metagenomes.</title>
        <authorList>
            <person name="Kawai M."/>
            <person name="Futagami T."/>
            <person name="Toyoda A."/>
            <person name="Takaki Y."/>
            <person name="Nishi S."/>
            <person name="Hori S."/>
            <person name="Arai W."/>
            <person name="Tsubouchi T."/>
            <person name="Morono Y."/>
            <person name="Uchiyama I."/>
            <person name="Ito T."/>
            <person name="Fujiyama A."/>
            <person name="Inagaki F."/>
            <person name="Takami H."/>
        </authorList>
    </citation>
    <scope>NUCLEOTIDE SEQUENCE</scope>
    <source>
        <strain evidence="2">Expedition CK06-06</strain>
    </source>
</reference>
<evidence type="ECO:0000259" key="1">
    <source>
        <dbReference type="Pfam" id="PF12225"/>
    </source>
</evidence>
<protein>
    <recommendedName>
        <fullName evidence="1">Methylene-tetrahydrofolate reductase C-terminal-like domain-containing protein</fullName>
    </recommendedName>
</protein>
<dbReference type="EMBL" id="BARU01021796">
    <property type="protein sequence ID" value="GAH49463.1"/>
    <property type="molecule type" value="Genomic_DNA"/>
</dbReference>
<accession>X1HW15</accession>